<dbReference type="PANTHER" id="PTHR24421:SF59">
    <property type="entry name" value="OXYGEN SENSOR HISTIDINE KINASE NREB"/>
    <property type="match status" value="1"/>
</dbReference>
<organism evidence="4">
    <name type="scientific">bioreactor metagenome</name>
    <dbReference type="NCBI Taxonomy" id="1076179"/>
    <lineage>
        <taxon>unclassified sequences</taxon>
        <taxon>metagenomes</taxon>
        <taxon>ecological metagenomes</taxon>
    </lineage>
</organism>
<protein>
    <recommendedName>
        <fullName evidence="3">Histidine kinase domain-containing protein</fullName>
    </recommendedName>
</protein>
<feature type="domain" description="Histidine kinase" evidence="3">
    <location>
        <begin position="189"/>
        <end position="375"/>
    </location>
</feature>
<dbReference type="SUPFAM" id="SSF55874">
    <property type="entry name" value="ATPase domain of HSP90 chaperone/DNA topoisomerase II/histidine kinase"/>
    <property type="match status" value="1"/>
</dbReference>
<dbReference type="Gene3D" id="3.30.450.40">
    <property type="match status" value="1"/>
</dbReference>
<reference evidence="4" key="1">
    <citation type="submission" date="2019-08" db="EMBL/GenBank/DDBJ databases">
        <authorList>
            <person name="Kucharzyk K."/>
            <person name="Murdoch R.W."/>
            <person name="Higgins S."/>
            <person name="Loffler F."/>
        </authorList>
    </citation>
    <scope>NUCLEOTIDE SEQUENCE</scope>
</reference>
<dbReference type="EMBL" id="VSSQ01000096">
    <property type="protein sequence ID" value="MPL76270.1"/>
    <property type="molecule type" value="Genomic_DNA"/>
</dbReference>
<dbReference type="GO" id="GO:0046983">
    <property type="term" value="F:protein dimerization activity"/>
    <property type="evidence" value="ECO:0007669"/>
    <property type="project" value="InterPro"/>
</dbReference>
<proteinExistence type="predicted"/>
<dbReference type="InterPro" id="IPR011712">
    <property type="entry name" value="Sig_transdc_His_kin_sub3_dim/P"/>
</dbReference>
<accession>A0A644UBR1</accession>
<dbReference type="SUPFAM" id="SSF55781">
    <property type="entry name" value="GAF domain-like"/>
    <property type="match status" value="1"/>
</dbReference>
<evidence type="ECO:0000256" key="2">
    <source>
        <dbReference type="ARBA" id="ARBA00022777"/>
    </source>
</evidence>
<evidence type="ECO:0000256" key="1">
    <source>
        <dbReference type="ARBA" id="ARBA00022679"/>
    </source>
</evidence>
<dbReference type="InterPro" id="IPR003594">
    <property type="entry name" value="HATPase_dom"/>
</dbReference>
<dbReference type="CDD" id="cd16917">
    <property type="entry name" value="HATPase_UhpB-NarQ-NarX-like"/>
    <property type="match status" value="1"/>
</dbReference>
<evidence type="ECO:0000259" key="3">
    <source>
        <dbReference type="PROSITE" id="PS50109"/>
    </source>
</evidence>
<keyword evidence="2" id="KW-0418">Kinase</keyword>
<dbReference type="InterPro" id="IPR050482">
    <property type="entry name" value="Sensor_HK_TwoCompSys"/>
</dbReference>
<dbReference type="Gene3D" id="1.20.5.1930">
    <property type="match status" value="1"/>
</dbReference>
<evidence type="ECO:0000313" key="4">
    <source>
        <dbReference type="EMBL" id="MPL76270.1"/>
    </source>
</evidence>
<gene>
    <name evidence="4" type="ORF">SDC9_22115</name>
</gene>
<name>A0A644UBR1_9ZZZZ</name>
<dbReference type="InterPro" id="IPR005467">
    <property type="entry name" value="His_kinase_dom"/>
</dbReference>
<dbReference type="Pfam" id="PF02518">
    <property type="entry name" value="HATPase_c"/>
    <property type="match status" value="1"/>
</dbReference>
<dbReference type="PANTHER" id="PTHR24421">
    <property type="entry name" value="NITRATE/NITRITE SENSOR PROTEIN NARX-RELATED"/>
    <property type="match status" value="1"/>
</dbReference>
<keyword evidence="1" id="KW-0808">Transferase</keyword>
<dbReference type="InterPro" id="IPR029016">
    <property type="entry name" value="GAF-like_dom_sf"/>
</dbReference>
<dbReference type="PROSITE" id="PS50109">
    <property type="entry name" value="HIS_KIN"/>
    <property type="match status" value="1"/>
</dbReference>
<dbReference type="AlphaFoldDB" id="A0A644UBR1"/>
<dbReference type="Gene3D" id="3.30.565.10">
    <property type="entry name" value="Histidine kinase-like ATPase, C-terminal domain"/>
    <property type="match status" value="1"/>
</dbReference>
<dbReference type="Pfam" id="PF07730">
    <property type="entry name" value="HisKA_3"/>
    <property type="match status" value="1"/>
</dbReference>
<dbReference type="GO" id="GO:0000155">
    <property type="term" value="F:phosphorelay sensor kinase activity"/>
    <property type="evidence" value="ECO:0007669"/>
    <property type="project" value="InterPro"/>
</dbReference>
<comment type="caution">
    <text evidence="4">The sequence shown here is derived from an EMBL/GenBank/DDBJ whole genome shotgun (WGS) entry which is preliminary data.</text>
</comment>
<sequence length="375" mass="42203">MPVNKLIISLLKDLSKVSQETSNKVVREKVSKLMCSVLEADGCAVYLHHSDKKGLTLSKEDSFLKGLKFADSWQHSEWTLLSSPQYIHEPEQAKAFTEDISCQHCLILPLQLEEQTLGIVLVGWSKSSPVDDLSPEDYQILQVITPRLSDIFYIYPLLSHLTQREKDLATLYHKAVKDFEDNKKQISLELHDEVGQVLTSILLQLKLLQNSNDLEYIKGRLGGLHHITLETLEEVRRISQNLRPHLLEKLGLKAAVEVHVNEYIQTTGIDVELRTHNLGERVSEALENIVYRAVQEGLTNVARHSGANKVVISLTIKGNNLFLQILDNGKGMEKNHKDGIGLLGIKERVSRAQGKFWLINKPGLGLTINVLLPLA</sequence>
<dbReference type="InterPro" id="IPR036890">
    <property type="entry name" value="HATPase_C_sf"/>
</dbReference>
<dbReference type="GO" id="GO:0016020">
    <property type="term" value="C:membrane"/>
    <property type="evidence" value="ECO:0007669"/>
    <property type="project" value="InterPro"/>
</dbReference>